<dbReference type="OMA" id="KRLNVDW"/>
<dbReference type="AlphaFoldDB" id="A0A2P6Q7M3"/>
<protein>
    <recommendedName>
        <fullName evidence="5">Ycf3-interacting protein 1, chloroplastic</fullName>
    </recommendedName>
</protein>
<evidence type="ECO:0000256" key="2">
    <source>
        <dbReference type="SAM" id="Phobius"/>
    </source>
</evidence>
<keyword evidence="2" id="KW-1133">Transmembrane helix</keyword>
<dbReference type="GO" id="GO:0080183">
    <property type="term" value="P:response to photooxidative stress"/>
    <property type="evidence" value="ECO:0007669"/>
    <property type="project" value="InterPro"/>
</dbReference>
<comment type="caution">
    <text evidence="3">The sequence shown here is derived from an EMBL/GenBank/DDBJ whole genome shotgun (WGS) entry which is preliminary data.</text>
</comment>
<evidence type="ECO:0000313" key="4">
    <source>
        <dbReference type="Proteomes" id="UP000238479"/>
    </source>
</evidence>
<dbReference type="PANTHER" id="PTHR33672">
    <property type="entry name" value="YCF3-INTERACTING PROTEIN 1, CHLOROPLASTIC"/>
    <property type="match status" value="1"/>
</dbReference>
<dbReference type="EMBL" id="PDCK01000043">
    <property type="protein sequence ID" value="PRQ30185.1"/>
    <property type="molecule type" value="Genomic_DNA"/>
</dbReference>
<dbReference type="Gramene" id="PRQ30185">
    <property type="protein sequence ID" value="PRQ30185"/>
    <property type="gene ID" value="RchiOBHm_Chr5g0021821"/>
</dbReference>
<dbReference type="Proteomes" id="UP000238479">
    <property type="component" value="Chromosome 5"/>
</dbReference>
<evidence type="ECO:0008006" key="5">
    <source>
        <dbReference type="Google" id="ProtNLM"/>
    </source>
</evidence>
<gene>
    <name evidence="3" type="ORF">RchiOBHm_Chr5g0021821</name>
</gene>
<dbReference type="OrthoDB" id="2018626at2759"/>
<dbReference type="GO" id="GO:0048564">
    <property type="term" value="P:photosystem I assembly"/>
    <property type="evidence" value="ECO:0007669"/>
    <property type="project" value="InterPro"/>
</dbReference>
<sequence>MMMTSSQMLQVAPLASHASSSSSSSSSQTLPVWFNHCHCHPLRPQLTLRHRPRPTILLAGNPDTKLQVSSSSSSSWTTQQDQDDEEEEDEVDDQEEEEESDPTPDDLEYISQIKRVLELLKKNRDMIFNEVKLTIAIEDIREVERRRLLGIEDPDAPTREELAAVLEEVHEGKIPKNRLALKLLAEEMSRWPNLEVQIKPAKKKPGKSLYARVTDTGIDLKEAAKRLNIDWDTAAEIDDADVKDESDVPSVVGYGALYLVTLFPVIIGVSVVLILFYNSLQ</sequence>
<reference evidence="3 4" key="1">
    <citation type="journal article" date="2018" name="Nat. Genet.">
        <title>The Rosa genome provides new insights in the design of modern roses.</title>
        <authorList>
            <person name="Bendahmane M."/>
        </authorList>
    </citation>
    <scope>NUCLEOTIDE SEQUENCE [LARGE SCALE GENOMIC DNA]</scope>
    <source>
        <strain evidence="4">cv. Old Blush</strain>
    </source>
</reference>
<evidence type="ECO:0000256" key="1">
    <source>
        <dbReference type="SAM" id="MobiDB-lite"/>
    </source>
</evidence>
<feature type="compositionally biased region" description="Acidic residues" evidence="1">
    <location>
        <begin position="81"/>
        <end position="106"/>
    </location>
</feature>
<evidence type="ECO:0000313" key="3">
    <source>
        <dbReference type="EMBL" id="PRQ30185.1"/>
    </source>
</evidence>
<feature type="compositionally biased region" description="Low complexity" evidence="1">
    <location>
        <begin position="67"/>
        <end position="80"/>
    </location>
</feature>
<keyword evidence="2" id="KW-0812">Transmembrane</keyword>
<dbReference type="GO" id="GO:0009535">
    <property type="term" value="C:chloroplast thylakoid membrane"/>
    <property type="evidence" value="ECO:0007669"/>
    <property type="project" value="InterPro"/>
</dbReference>
<dbReference type="InterPro" id="IPR040340">
    <property type="entry name" value="CEST/Y3IP1"/>
</dbReference>
<dbReference type="PANTHER" id="PTHR33672:SF3">
    <property type="entry name" value="YCF3-INTERACTING PROTEIN 1, CHLOROPLASTIC"/>
    <property type="match status" value="1"/>
</dbReference>
<dbReference type="STRING" id="74649.A0A2P6Q7M3"/>
<keyword evidence="4" id="KW-1185">Reference proteome</keyword>
<keyword evidence="2" id="KW-0472">Membrane</keyword>
<accession>A0A2P6Q7M3</accession>
<name>A0A2P6Q7M3_ROSCH</name>
<proteinExistence type="predicted"/>
<organism evidence="3 4">
    <name type="scientific">Rosa chinensis</name>
    <name type="common">China rose</name>
    <dbReference type="NCBI Taxonomy" id="74649"/>
    <lineage>
        <taxon>Eukaryota</taxon>
        <taxon>Viridiplantae</taxon>
        <taxon>Streptophyta</taxon>
        <taxon>Embryophyta</taxon>
        <taxon>Tracheophyta</taxon>
        <taxon>Spermatophyta</taxon>
        <taxon>Magnoliopsida</taxon>
        <taxon>eudicotyledons</taxon>
        <taxon>Gunneridae</taxon>
        <taxon>Pentapetalae</taxon>
        <taxon>rosids</taxon>
        <taxon>fabids</taxon>
        <taxon>Rosales</taxon>
        <taxon>Rosaceae</taxon>
        <taxon>Rosoideae</taxon>
        <taxon>Rosoideae incertae sedis</taxon>
        <taxon>Rosa</taxon>
    </lineage>
</organism>
<feature type="transmembrane region" description="Helical" evidence="2">
    <location>
        <begin position="256"/>
        <end position="277"/>
    </location>
</feature>
<feature type="region of interest" description="Disordered" evidence="1">
    <location>
        <begin position="55"/>
        <end position="106"/>
    </location>
</feature>